<dbReference type="PANTHER" id="PTHR47331">
    <property type="entry name" value="PHD-TYPE DOMAIN-CONTAINING PROTEIN"/>
    <property type="match status" value="1"/>
</dbReference>
<gene>
    <name evidence="1" type="ORF">NQ318_018031</name>
</gene>
<organism evidence="1 2">
    <name type="scientific">Aromia moschata</name>
    <dbReference type="NCBI Taxonomy" id="1265417"/>
    <lineage>
        <taxon>Eukaryota</taxon>
        <taxon>Metazoa</taxon>
        <taxon>Ecdysozoa</taxon>
        <taxon>Arthropoda</taxon>
        <taxon>Hexapoda</taxon>
        <taxon>Insecta</taxon>
        <taxon>Pterygota</taxon>
        <taxon>Neoptera</taxon>
        <taxon>Endopterygota</taxon>
        <taxon>Coleoptera</taxon>
        <taxon>Polyphaga</taxon>
        <taxon>Cucujiformia</taxon>
        <taxon>Chrysomeloidea</taxon>
        <taxon>Cerambycidae</taxon>
        <taxon>Cerambycinae</taxon>
        <taxon>Callichromatini</taxon>
        <taxon>Aromia</taxon>
    </lineage>
</organism>
<evidence type="ECO:0000313" key="2">
    <source>
        <dbReference type="Proteomes" id="UP001162162"/>
    </source>
</evidence>
<proteinExistence type="predicted"/>
<dbReference type="InterPro" id="IPR005312">
    <property type="entry name" value="DUF1759"/>
</dbReference>
<comment type="caution">
    <text evidence="1">The sequence shown here is derived from an EMBL/GenBank/DDBJ whole genome shotgun (WGS) entry which is preliminary data.</text>
</comment>
<reference evidence="1" key="1">
    <citation type="journal article" date="2023" name="Insect Mol. Biol.">
        <title>Genome sequencing provides insights into the evolution of gene families encoding plant cell wall-degrading enzymes in longhorned beetles.</title>
        <authorList>
            <person name="Shin N.R."/>
            <person name="Okamura Y."/>
            <person name="Kirsch R."/>
            <person name="Pauchet Y."/>
        </authorList>
    </citation>
    <scope>NUCLEOTIDE SEQUENCE</scope>
    <source>
        <strain evidence="1">AMC_N1</strain>
    </source>
</reference>
<protein>
    <recommendedName>
        <fullName evidence="3">Peptidase aspartic putative domain-containing protein</fullName>
    </recommendedName>
</protein>
<name>A0AAV8ZD29_9CUCU</name>
<accession>A0AAV8ZD29</accession>
<dbReference type="PANTHER" id="PTHR47331:SF5">
    <property type="entry name" value="RIBONUCLEASE H"/>
    <property type="match status" value="1"/>
</dbReference>
<keyword evidence="2" id="KW-1185">Reference proteome</keyword>
<evidence type="ECO:0000313" key="1">
    <source>
        <dbReference type="EMBL" id="KAJ8962080.1"/>
    </source>
</evidence>
<sequence length="392" mass="45257">MNFYDTFNGLIHTNSSLFNVHKLYYLQSCLKGEASQVIKNLEISDSNYTITWELLKERFENKRLIVNKHIQEILEVAVLKQESHVGLKRFLDTILKKYALIENKLDLDTKNEWEQESCGKEFPTLENFTHFLTKRCQLLEKIESNTKPQRVVIKRENERGSNVLAHVTTQNVTCTFCNANHFNHQCNEMKKLSSIEVTPTQVTTHSMQQKQSQIILSTTVIYILDHRKHPVKCRALLDSGSQSNFMTTDLFKRLNLTSTQIYIPISDISAMQNVTLADPHLNEPGPIDVLLGVDIFWELICIGQINNGKGNPILQKTRLAGSFTASNSAKNSVCNLSIDACPNDNQILHEQLEHFWKVEEFEINKNYSKEENECEQDFLRNFKRDQSGRFEV</sequence>
<dbReference type="Proteomes" id="UP001162162">
    <property type="component" value="Unassembled WGS sequence"/>
</dbReference>
<evidence type="ECO:0008006" key="3">
    <source>
        <dbReference type="Google" id="ProtNLM"/>
    </source>
</evidence>
<dbReference type="Pfam" id="PF03564">
    <property type="entry name" value="DUF1759"/>
    <property type="match status" value="1"/>
</dbReference>
<dbReference type="EMBL" id="JAPWTK010000003">
    <property type="protein sequence ID" value="KAJ8962080.1"/>
    <property type="molecule type" value="Genomic_DNA"/>
</dbReference>
<dbReference type="AlphaFoldDB" id="A0AAV8ZD29"/>